<dbReference type="PANTHER" id="PTHR34580:SF1">
    <property type="entry name" value="PROTEIN PAFC"/>
    <property type="match status" value="1"/>
</dbReference>
<evidence type="ECO:0000313" key="2">
    <source>
        <dbReference type="EMBL" id="SHN51953.1"/>
    </source>
</evidence>
<sequence>MPQKLDDAKATEKILLLYTQLLFSGKKYWLAELAKQFNCSKATMMRLMSTIEVSGVAEIETGIENGRRWYQLKNLPSRPHISLSQEEVEKLSLCRDLLGRLLPEGIEQVISSGIEKISGLMPHSSERASATVIRGANIVWGRIKYTETQQAYLELMLKAVSEHTIFEVAYKEEKHLFDRPNPMQYRFVPMRLTNENGSINIEGWRISDDVIPKKKYAITLALHRIITCKSTTEKFLKCPDLPEHKGAFGLVGFRPFEARVRFSEVYSSYISDRVWSEDQKIIELDGGEIELQFKASSHIGLVNWVLGFGAGAELLEPAYLREQILEEVEEMYGFYAPEED</sequence>
<dbReference type="Pfam" id="PF25583">
    <property type="entry name" value="WCX"/>
    <property type="match status" value="1"/>
</dbReference>
<dbReference type="InterPro" id="IPR057727">
    <property type="entry name" value="WCX_dom"/>
</dbReference>
<reference evidence="2 3" key="1">
    <citation type="submission" date="2016-12" db="EMBL/GenBank/DDBJ databases">
        <authorList>
            <person name="Song W.-J."/>
            <person name="Kurnit D.M."/>
        </authorList>
    </citation>
    <scope>NUCLEOTIDE SEQUENCE [LARGE SCALE GENOMIC DNA]</scope>
    <source>
        <strain evidence="2 3">DSM 11393</strain>
    </source>
</reference>
<accession>A0A1M7S0C8</accession>
<dbReference type="Proteomes" id="UP000186469">
    <property type="component" value="Unassembled WGS sequence"/>
</dbReference>
<dbReference type="RefSeq" id="WP_072695969.1">
    <property type="nucleotide sequence ID" value="NZ_FRDI01000002.1"/>
</dbReference>
<dbReference type="STRING" id="1121455.SAMN02745728_00401"/>
<name>A0A1M7S0C8_9BACT</name>
<dbReference type="GO" id="GO:0003677">
    <property type="term" value="F:DNA binding"/>
    <property type="evidence" value="ECO:0007669"/>
    <property type="project" value="UniProtKB-KW"/>
</dbReference>
<proteinExistence type="predicted"/>
<dbReference type="InterPro" id="IPR051534">
    <property type="entry name" value="CBASS_pafABC_assoc_protein"/>
</dbReference>
<protein>
    <submittedName>
        <fullName evidence="2">Predicted DNA-binding transcriptional regulator YafY, contains an HTH and WYL domains</fullName>
    </submittedName>
</protein>
<organism evidence="2 3">
    <name type="scientific">Desulfovibrio litoralis DSM 11393</name>
    <dbReference type="NCBI Taxonomy" id="1121455"/>
    <lineage>
        <taxon>Bacteria</taxon>
        <taxon>Pseudomonadati</taxon>
        <taxon>Thermodesulfobacteriota</taxon>
        <taxon>Desulfovibrionia</taxon>
        <taxon>Desulfovibrionales</taxon>
        <taxon>Desulfovibrionaceae</taxon>
        <taxon>Desulfovibrio</taxon>
    </lineage>
</organism>
<evidence type="ECO:0000313" key="3">
    <source>
        <dbReference type="Proteomes" id="UP000186469"/>
    </source>
</evidence>
<dbReference type="OrthoDB" id="5417724at2"/>
<feature type="domain" description="WCX" evidence="1">
    <location>
        <begin position="255"/>
        <end position="331"/>
    </location>
</feature>
<dbReference type="EMBL" id="FRDI01000002">
    <property type="protein sequence ID" value="SHN51953.1"/>
    <property type="molecule type" value="Genomic_DNA"/>
</dbReference>
<keyword evidence="2" id="KW-0238">DNA-binding</keyword>
<dbReference type="PANTHER" id="PTHR34580">
    <property type="match status" value="1"/>
</dbReference>
<gene>
    <name evidence="2" type="ORF">SAMN02745728_00401</name>
</gene>
<dbReference type="AlphaFoldDB" id="A0A1M7S0C8"/>
<keyword evidence="3" id="KW-1185">Reference proteome</keyword>
<evidence type="ECO:0000259" key="1">
    <source>
        <dbReference type="Pfam" id="PF25583"/>
    </source>
</evidence>